<keyword evidence="5" id="KW-0472">Membrane</keyword>
<comment type="pathway">
    <text evidence="1">Protein modification; protein glycosylation.</text>
</comment>
<feature type="compositionally biased region" description="Pro residues" evidence="6">
    <location>
        <begin position="141"/>
        <end position="151"/>
    </location>
</feature>
<keyword evidence="5" id="KW-0812">Transmembrane</keyword>
<reference evidence="8" key="1">
    <citation type="submission" date="2023-10" db="EMBL/GenBank/DDBJ databases">
        <authorList>
            <person name="Chen Y."/>
            <person name="Shah S."/>
            <person name="Dougan E. K."/>
            <person name="Thang M."/>
            <person name="Chan C."/>
        </authorList>
    </citation>
    <scope>NUCLEOTIDE SEQUENCE [LARGE SCALE GENOMIC DNA]</scope>
</reference>
<protein>
    <recommendedName>
        <fullName evidence="5">Fucosyltransferase</fullName>
        <ecNumber evidence="5">2.4.1.-</ecNumber>
    </recommendedName>
</protein>
<keyword evidence="4 5" id="KW-0808">Transferase</keyword>
<feature type="region of interest" description="Disordered" evidence="6">
    <location>
        <begin position="521"/>
        <end position="561"/>
    </location>
</feature>
<proteinExistence type="inferred from homology"/>
<organism evidence="8 9">
    <name type="scientific">Prorocentrum cordatum</name>
    <dbReference type="NCBI Taxonomy" id="2364126"/>
    <lineage>
        <taxon>Eukaryota</taxon>
        <taxon>Sar</taxon>
        <taxon>Alveolata</taxon>
        <taxon>Dinophyceae</taxon>
        <taxon>Prorocentrales</taxon>
        <taxon>Prorocentraceae</taxon>
        <taxon>Prorocentrum</taxon>
    </lineage>
</organism>
<keyword evidence="9" id="KW-1185">Reference proteome</keyword>
<comment type="caution">
    <text evidence="8">The sequence shown here is derived from an EMBL/GenBank/DDBJ whole genome shotgun (WGS) entry which is preliminary data.</text>
</comment>
<dbReference type="Proteomes" id="UP001189429">
    <property type="component" value="Unassembled WGS sequence"/>
</dbReference>
<dbReference type="PANTHER" id="PTHR11929">
    <property type="entry name" value="ALPHA- 1,3 -FUCOSYLTRANSFERASE"/>
    <property type="match status" value="1"/>
</dbReference>
<comment type="subcellular location">
    <subcellularLocation>
        <location evidence="5">Golgi apparatus</location>
        <location evidence="5">Golgi stack membrane</location>
        <topology evidence="5">Single-pass type II membrane protein</topology>
    </subcellularLocation>
</comment>
<dbReference type="InterPro" id="IPR001503">
    <property type="entry name" value="Glyco_trans_10"/>
</dbReference>
<evidence type="ECO:0000256" key="3">
    <source>
        <dbReference type="ARBA" id="ARBA00022676"/>
    </source>
</evidence>
<comment type="similarity">
    <text evidence="2 5">Belongs to the glycosyltransferase 10 family.</text>
</comment>
<dbReference type="Gene3D" id="3.40.50.11660">
    <property type="entry name" value="Glycosyl transferase family 10, C-terminal domain"/>
    <property type="match status" value="1"/>
</dbReference>
<evidence type="ECO:0000256" key="2">
    <source>
        <dbReference type="ARBA" id="ARBA00008919"/>
    </source>
</evidence>
<gene>
    <name evidence="8" type="ORF">PCOR1329_LOCUS62901</name>
</gene>
<accession>A0ABN9W0I2</accession>
<name>A0ABN9W0I2_9DINO</name>
<dbReference type="Pfam" id="PF00852">
    <property type="entry name" value="Glyco_transf_10"/>
    <property type="match status" value="1"/>
</dbReference>
<feature type="domain" description="Fucosyltransferase C-terminal" evidence="7">
    <location>
        <begin position="1168"/>
        <end position="1292"/>
    </location>
</feature>
<evidence type="ECO:0000313" key="8">
    <source>
        <dbReference type="EMBL" id="CAK0879486.1"/>
    </source>
</evidence>
<evidence type="ECO:0000256" key="1">
    <source>
        <dbReference type="ARBA" id="ARBA00004922"/>
    </source>
</evidence>
<evidence type="ECO:0000313" key="9">
    <source>
        <dbReference type="Proteomes" id="UP001189429"/>
    </source>
</evidence>
<dbReference type="SUPFAM" id="SSF53756">
    <property type="entry name" value="UDP-Glycosyltransferase/glycogen phosphorylase"/>
    <property type="match status" value="1"/>
</dbReference>
<evidence type="ECO:0000256" key="4">
    <source>
        <dbReference type="ARBA" id="ARBA00022679"/>
    </source>
</evidence>
<dbReference type="InterPro" id="IPR055270">
    <property type="entry name" value="Glyco_tran_10_C"/>
</dbReference>
<dbReference type="InterPro" id="IPR038577">
    <property type="entry name" value="GT10-like_C_sf"/>
</dbReference>
<evidence type="ECO:0000256" key="6">
    <source>
        <dbReference type="SAM" id="MobiDB-lite"/>
    </source>
</evidence>
<feature type="non-terminal residue" evidence="8">
    <location>
        <position position="1313"/>
    </location>
</feature>
<sequence>MPAYGPVGCGAEEPVPSRADDCEAEDAEVALTGTRVLSTLALAALLGAAGLLVCSGRGLSAMAYFPIRQGTQAEVARLDEQALSNGSAGGDEAGMAAAAAGAGAASLHCLRGPLQLCQRRLGPRVRRLGRRLRPRGEGAEPRPPPPLPRAPHLPLLEGAAADVEVVAVELVPRPPPPVVPLAQPLQVLEALAPSSREPLVVCRARLAAEGLRESLAAQQALQEAELLEQRPLERGRQAPQVSPPPRQVLVAGLSPQRGAAGPLPPSAARLAGLAQQDLECMCWAQAPWASEASADLARGVKPQEARWAMRALRLVSGAAGSLAGCQQLGRLQRVGLASGCLLEGVTLDNFGSAAGRATFKVQNVWPGDGMGCFVEELRKKVTDLRRRLQPKRGVGEAPGALLLSGMEQIRRYLARRGGADPYQSLGEFAATVVQCITSVWHGRHPQSETGGEQTRGELDHLGDLLIQRLKVIEQAAKDGHWQVEQQLELCDDLGVGLARQGEVHDAAIKHKWTHGLAESAAKPAGDLPIQRQNGSGGPSKWGGKQKSGKGKAGARSGKSQAGKDELNWLHAIVKGLNFHCNRSWIDEPVGPPSATQREARSNLLCEVRVCCAQCAGQIPGIDWESEPVSAAATYDGEEVRASNKVRGRIAGDALARGILKPIECHEIAEVQGRQIMEGMFGVKKGYHAKGAGPQRLAMNIIPSTFIQNTIEGDAPMLPRSDEGKGIILRSGEVLLWGVGDLKCCFYVRSLCDAWLKYMAISNLAKRVEVACDDERPGSYIGRGSARHGLKPSKWGNPCRICDGVPRLEEKGVGEAAELARGRYEIFGAPRGEQKAVLRETQTRSPGEAIDGARGTMSPPADFIRRLVSLTLATLKRGTVAQKWMQMLAGRWACSAVQFVELRVYGLMESPRRARLAVASPPAFRDEVVLWSLFDGVGGARRALDLLGLAPALFASAEIGPDAKRVTKYAWPDVLGKGNAQAFGDAEAIAARERAELRRWQDFNYRYAPCQLQGASCIEEPSGTRFQCAVVAWVMSHWAVKAGYLPQVPFFELVREVGCGAAFADSSVNMHKSELEDGVIVRQHKLEDESAASDPSIVIAERILPASWRLLRAWQNLKLPQRVLPSPEVMLAVVAAAARGWGRNDVAAVLVIGLAGFLRTSEMLTLRRWREDEMCLSEFVNQFKFYASFENSRCDGYITEKLSRAYDSGLVPVVWGGLKRADYEAVAPKDSFIHVDDFGSLELLAKHLMRLDKDDAAYNRYFEWKTRLHVVKGRDWALSRYCLLCHEVRKPLDKQQPTSPPLRSGWPAMAEMGQ</sequence>
<evidence type="ECO:0000259" key="7">
    <source>
        <dbReference type="Pfam" id="PF00852"/>
    </source>
</evidence>
<evidence type="ECO:0000256" key="5">
    <source>
        <dbReference type="RuleBase" id="RU003832"/>
    </source>
</evidence>
<keyword evidence="5" id="KW-0333">Golgi apparatus</keyword>
<feature type="region of interest" description="Disordered" evidence="6">
    <location>
        <begin position="127"/>
        <end position="153"/>
    </location>
</feature>
<dbReference type="PANTHER" id="PTHR11929:SF145">
    <property type="entry name" value="ALPHA-(1,3)-FUCOSYLTRANSFERASE FUT-1"/>
    <property type="match status" value="1"/>
</dbReference>
<dbReference type="EMBL" id="CAUYUJ010017961">
    <property type="protein sequence ID" value="CAK0879486.1"/>
    <property type="molecule type" value="Genomic_DNA"/>
</dbReference>
<keyword evidence="3 5" id="KW-0328">Glycosyltransferase</keyword>
<dbReference type="EC" id="2.4.1.-" evidence="5"/>